<evidence type="ECO:0000313" key="10">
    <source>
        <dbReference type="Proteomes" id="UP000176544"/>
    </source>
</evidence>
<sequence length="507" mass="57335">MLNEPLVVVGIAIVAIAAGYFIRYTIGARRINSLENKLQEDLRKAKNKAQDIVLEAKNKAVELLDEAKEEDKERKASLDRLEERFLKKDEEFGRKEDEFRKERERLEKQTQELAESANEIEKIRERATEALAEAAGLTKEEAKQKLLTEIQNEHREELAKTIANLARERNEEVEKKSVEIITAAMQRYSRSHVSELTTSVFTLPSEDLKGKIIGREGRNIRTLERMTGTEFIIDETPESIIISSFDPLRREIARLTLQKLIKDGRIQPAKIEEKVEEAKSEIEQRMQEIGEEAAQEIGVYDFPKEIVQLLGRLNFRTSFGQNVLTHSIEMAHLAGMIAAELGANVDVAKKGALLHDIGKAIDHEVPGTHVELGRKILKKYGIDTAVIAAMESHHEEYPFSTPESFIVAAVDALSAARPGARRGTLESYVKRLEDLERIAMEFKGVKQAYAVSAGRELRVFVVPEQIDDFMALQLARDVAAKIQSELKYPGEIKVNVIREVRAVEYAK</sequence>
<evidence type="ECO:0000259" key="8">
    <source>
        <dbReference type="PROSITE" id="PS51831"/>
    </source>
</evidence>
<dbReference type="PANTHER" id="PTHR12826:SF15">
    <property type="entry name" value="RIBONUCLEASE Y"/>
    <property type="match status" value="1"/>
</dbReference>
<accession>A0A1G1Z9N6</accession>
<name>A0A1G1Z9N6_9BACT</name>
<keyword evidence="5" id="KW-0472">Membrane</keyword>
<dbReference type="InterPro" id="IPR022711">
    <property type="entry name" value="RNase_Y_N"/>
</dbReference>
<dbReference type="EC" id="3.1.-.-" evidence="5 6"/>
<proteinExistence type="inferred from homology"/>
<organism evidence="9 10">
    <name type="scientific">Candidatus Colwellbacteria bacterium RIFCSPLOWO2_02_FULL_45_11</name>
    <dbReference type="NCBI Taxonomy" id="1797692"/>
    <lineage>
        <taxon>Bacteria</taxon>
        <taxon>Candidatus Colwelliibacteriota</taxon>
    </lineage>
</organism>
<dbReference type="Pfam" id="PF12072">
    <property type="entry name" value="RNase_Y_N"/>
    <property type="match status" value="1"/>
</dbReference>
<dbReference type="AlphaFoldDB" id="A0A1G1Z9N6"/>
<dbReference type="HAMAP" id="MF_00335">
    <property type="entry name" value="RNase_Y"/>
    <property type="match status" value="1"/>
</dbReference>
<keyword evidence="5" id="KW-1003">Cell membrane</keyword>
<dbReference type="InterPro" id="IPR006674">
    <property type="entry name" value="HD_domain"/>
</dbReference>
<keyword evidence="2 5" id="KW-0255">Endonuclease</keyword>
<comment type="caution">
    <text evidence="9">The sequence shown here is derived from an EMBL/GenBank/DDBJ whole genome shotgun (WGS) entry which is preliminary data.</text>
</comment>
<dbReference type="InterPro" id="IPR036612">
    <property type="entry name" value="KH_dom_type_1_sf"/>
</dbReference>
<dbReference type="Gene3D" id="1.10.3210.10">
    <property type="entry name" value="Hypothetical protein af1432"/>
    <property type="match status" value="1"/>
</dbReference>
<dbReference type="Gene3D" id="3.30.1370.10">
    <property type="entry name" value="K Homology domain, type 1"/>
    <property type="match status" value="1"/>
</dbReference>
<keyword evidence="5" id="KW-1133">Transmembrane helix</keyword>
<comment type="subcellular location">
    <subcellularLocation>
        <location evidence="5">Cell membrane</location>
        <topology evidence="5">Single-pass membrane protein</topology>
    </subcellularLocation>
</comment>
<dbReference type="SUPFAM" id="SSF54791">
    <property type="entry name" value="Eukaryotic type KH-domain (KH-domain type I)"/>
    <property type="match status" value="1"/>
</dbReference>
<dbReference type="GO" id="GO:0006402">
    <property type="term" value="P:mRNA catabolic process"/>
    <property type="evidence" value="ECO:0007669"/>
    <property type="project" value="UniProtKB-UniRule"/>
</dbReference>
<evidence type="ECO:0000256" key="2">
    <source>
        <dbReference type="ARBA" id="ARBA00022759"/>
    </source>
</evidence>
<dbReference type="CDD" id="cd00077">
    <property type="entry name" value="HDc"/>
    <property type="match status" value="1"/>
</dbReference>
<dbReference type="GO" id="GO:0005886">
    <property type="term" value="C:plasma membrane"/>
    <property type="evidence" value="ECO:0007669"/>
    <property type="project" value="UniProtKB-SubCell"/>
</dbReference>
<dbReference type="GO" id="GO:0004521">
    <property type="term" value="F:RNA endonuclease activity"/>
    <property type="evidence" value="ECO:0007669"/>
    <property type="project" value="UniProtKB-UniRule"/>
</dbReference>
<feature type="coiled-coil region" evidence="7">
    <location>
        <begin position="28"/>
        <end position="175"/>
    </location>
</feature>
<dbReference type="Pfam" id="PF00013">
    <property type="entry name" value="KH_1"/>
    <property type="match status" value="1"/>
</dbReference>
<evidence type="ECO:0000256" key="6">
    <source>
        <dbReference type="NCBIfam" id="TIGR03319"/>
    </source>
</evidence>
<dbReference type="Pfam" id="PF01966">
    <property type="entry name" value="HD"/>
    <property type="match status" value="1"/>
</dbReference>
<dbReference type="EMBL" id="MHJA01000012">
    <property type="protein sequence ID" value="OGY61119.1"/>
    <property type="molecule type" value="Genomic_DNA"/>
</dbReference>
<keyword evidence="5" id="KW-0812">Transmembrane</keyword>
<dbReference type="SMART" id="SM00322">
    <property type="entry name" value="KH"/>
    <property type="match status" value="1"/>
</dbReference>
<dbReference type="Proteomes" id="UP000176544">
    <property type="component" value="Unassembled WGS sequence"/>
</dbReference>
<dbReference type="STRING" id="1797692.A3I33_01385"/>
<dbReference type="InterPro" id="IPR004087">
    <property type="entry name" value="KH_dom"/>
</dbReference>
<keyword evidence="7" id="KW-0175">Coiled coil</keyword>
<feature type="domain" description="HD" evidence="8">
    <location>
        <begin position="323"/>
        <end position="416"/>
    </location>
</feature>
<reference evidence="9 10" key="1">
    <citation type="journal article" date="2016" name="Nat. Commun.">
        <title>Thousands of microbial genomes shed light on interconnected biogeochemical processes in an aquifer system.</title>
        <authorList>
            <person name="Anantharaman K."/>
            <person name="Brown C.T."/>
            <person name="Hug L.A."/>
            <person name="Sharon I."/>
            <person name="Castelle C.J."/>
            <person name="Probst A.J."/>
            <person name="Thomas B.C."/>
            <person name="Singh A."/>
            <person name="Wilkins M.J."/>
            <person name="Karaoz U."/>
            <person name="Brodie E.L."/>
            <person name="Williams K.H."/>
            <person name="Hubbard S.S."/>
            <person name="Banfield J.F."/>
        </authorList>
    </citation>
    <scope>NUCLEOTIDE SEQUENCE [LARGE SCALE GENOMIC DNA]</scope>
</reference>
<dbReference type="NCBIfam" id="TIGR03319">
    <property type="entry name" value="RNase_Y"/>
    <property type="match status" value="1"/>
</dbReference>
<comment type="function">
    <text evidence="5">Endoribonuclease that initiates mRNA decay.</text>
</comment>
<dbReference type="SMART" id="SM00471">
    <property type="entry name" value="HDc"/>
    <property type="match status" value="1"/>
</dbReference>
<dbReference type="NCBIfam" id="TIGR00277">
    <property type="entry name" value="HDIG"/>
    <property type="match status" value="1"/>
</dbReference>
<comment type="similarity">
    <text evidence="5">Belongs to the RNase Y family.</text>
</comment>
<evidence type="ECO:0000256" key="5">
    <source>
        <dbReference type="HAMAP-Rule" id="MF_00335"/>
    </source>
</evidence>
<evidence type="ECO:0000256" key="4">
    <source>
        <dbReference type="ARBA" id="ARBA00022884"/>
    </source>
</evidence>
<dbReference type="PANTHER" id="PTHR12826">
    <property type="entry name" value="RIBONUCLEASE Y"/>
    <property type="match status" value="1"/>
</dbReference>
<dbReference type="PROSITE" id="PS51831">
    <property type="entry name" value="HD"/>
    <property type="match status" value="1"/>
</dbReference>
<evidence type="ECO:0000256" key="7">
    <source>
        <dbReference type="SAM" id="Coils"/>
    </source>
</evidence>
<dbReference type="SUPFAM" id="SSF109604">
    <property type="entry name" value="HD-domain/PDEase-like"/>
    <property type="match status" value="1"/>
</dbReference>
<keyword evidence="1 5" id="KW-0540">Nuclease</keyword>
<keyword evidence="3 5" id="KW-0378">Hydrolase</keyword>
<dbReference type="GO" id="GO:0003723">
    <property type="term" value="F:RNA binding"/>
    <property type="evidence" value="ECO:0007669"/>
    <property type="project" value="UniProtKB-UniRule"/>
</dbReference>
<dbReference type="CDD" id="cd22431">
    <property type="entry name" value="KH-I_RNaseY"/>
    <property type="match status" value="1"/>
</dbReference>
<keyword evidence="4 5" id="KW-0694">RNA-binding</keyword>
<evidence type="ECO:0000256" key="1">
    <source>
        <dbReference type="ARBA" id="ARBA00022722"/>
    </source>
</evidence>
<dbReference type="InterPro" id="IPR004088">
    <property type="entry name" value="KH_dom_type_1"/>
</dbReference>
<protein>
    <recommendedName>
        <fullName evidence="5 6">Ribonuclease Y</fullName>
        <shortName evidence="5">RNase Y</shortName>
        <ecNumber evidence="5 6">3.1.-.-</ecNumber>
    </recommendedName>
</protein>
<feature type="transmembrane region" description="Helical" evidence="5">
    <location>
        <begin position="6"/>
        <end position="26"/>
    </location>
</feature>
<gene>
    <name evidence="5" type="primary">rny</name>
    <name evidence="9" type="ORF">A3I33_01385</name>
</gene>
<evidence type="ECO:0000256" key="3">
    <source>
        <dbReference type="ARBA" id="ARBA00022801"/>
    </source>
</evidence>
<dbReference type="InterPro" id="IPR003607">
    <property type="entry name" value="HD/PDEase_dom"/>
</dbReference>
<dbReference type="InterPro" id="IPR006675">
    <property type="entry name" value="HDIG_dom"/>
</dbReference>
<dbReference type="GO" id="GO:0016787">
    <property type="term" value="F:hydrolase activity"/>
    <property type="evidence" value="ECO:0007669"/>
    <property type="project" value="UniProtKB-KW"/>
</dbReference>
<dbReference type="InterPro" id="IPR017705">
    <property type="entry name" value="Ribonuclease_Y"/>
</dbReference>
<evidence type="ECO:0000313" key="9">
    <source>
        <dbReference type="EMBL" id="OGY61119.1"/>
    </source>
</evidence>
<dbReference type="PROSITE" id="PS50084">
    <property type="entry name" value="KH_TYPE_1"/>
    <property type="match status" value="1"/>
</dbReference>